<dbReference type="EMBL" id="BOLY01000003">
    <property type="protein sequence ID" value="GIZ41093.1"/>
    <property type="molecule type" value="Genomic_DNA"/>
</dbReference>
<feature type="signal peptide" evidence="1">
    <location>
        <begin position="1"/>
        <end position="20"/>
    </location>
</feature>
<feature type="chain" id="PRO_5040123539" evidence="1">
    <location>
        <begin position="21"/>
        <end position="98"/>
    </location>
</feature>
<proteinExistence type="predicted"/>
<comment type="caution">
    <text evidence="2">The sequence shown here is derived from an EMBL/GenBank/DDBJ whole genome shotgun (WGS) entry which is preliminary data.</text>
</comment>
<dbReference type="OrthoDB" id="3621169at2759"/>
<dbReference type="GeneID" id="68289984"/>
<dbReference type="Proteomes" id="UP000825890">
    <property type="component" value="Unassembled WGS sequence"/>
</dbReference>
<protein>
    <submittedName>
        <fullName evidence="2">Uncharacterized protein</fullName>
    </submittedName>
</protein>
<sequence>MKAFLCIFTALWALITTVSAAPQPIPDPFLGFNAMGWSAKILAYCNRGWGGDGGCEAKGYYTFCCKQDYGGQFVHSKFKAINAGLGGCADGGTILCAE</sequence>
<dbReference type="AlphaFoldDB" id="A0A9P3CE32"/>
<accession>A0A9P3CE32</accession>
<name>A0A9P3CE32_9PEZI</name>
<evidence type="ECO:0000313" key="3">
    <source>
        <dbReference type="Proteomes" id="UP000825890"/>
    </source>
</evidence>
<evidence type="ECO:0000313" key="2">
    <source>
        <dbReference type="EMBL" id="GIZ41093.1"/>
    </source>
</evidence>
<evidence type="ECO:0000256" key="1">
    <source>
        <dbReference type="SAM" id="SignalP"/>
    </source>
</evidence>
<gene>
    <name evidence="2" type="ORF">CKM354_000440900</name>
</gene>
<organism evidence="2 3">
    <name type="scientific">Cercospora kikuchii</name>
    <dbReference type="NCBI Taxonomy" id="84275"/>
    <lineage>
        <taxon>Eukaryota</taxon>
        <taxon>Fungi</taxon>
        <taxon>Dikarya</taxon>
        <taxon>Ascomycota</taxon>
        <taxon>Pezizomycotina</taxon>
        <taxon>Dothideomycetes</taxon>
        <taxon>Dothideomycetidae</taxon>
        <taxon>Mycosphaerellales</taxon>
        <taxon>Mycosphaerellaceae</taxon>
        <taxon>Cercospora</taxon>
    </lineage>
</organism>
<dbReference type="RefSeq" id="XP_044655580.1">
    <property type="nucleotide sequence ID" value="XM_044799645.1"/>
</dbReference>
<reference evidence="2 3" key="1">
    <citation type="submission" date="2021-01" db="EMBL/GenBank/DDBJ databases">
        <title>Cercospora kikuchii MAFF 305040 whole genome shotgun sequence.</title>
        <authorList>
            <person name="Kashiwa T."/>
            <person name="Suzuki T."/>
        </authorList>
    </citation>
    <scope>NUCLEOTIDE SEQUENCE [LARGE SCALE GENOMIC DNA]</scope>
    <source>
        <strain evidence="2 3">MAFF 305040</strain>
    </source>
</reference>
<keyword evidence="3" id="KW-1185">Reference proteome</keyword>
<keyword evidence="1" id="KW-0732">Signal</keyword>